<evidence type="ECO:0000256" key="2">
    <source>
        <dbReference type="ARBA" id="ARBA00022676"/>
    </source>
</evidence>
<evidence type="ECO:0000259" key="4">
    <source>
        <dbReference type="Pfam" id="PF00535"/>
    </source>
</evidence>
<evidence type="ECO:0000313" key="6">
    <source>
        <dbReference type="Proteomes" id="UP000289465"/>
    </source>
</evidence>
<name>A0A446CGW7_9BURK</name>
<dbReference type="RefSeq" id="WP_129241155.1">
    <property type="nucleotide sequence ID" value="NZ_UFQC01000011.1"/>
</dbReference>
<evidence type="ECO:0000256" key="1">
    <source>
        <dbReference type="ARBA" id="ARBA00006739"/>
    </source>
</evidence>
<evidence type="ECO:0000313" key="5">
    <source>
        <dbReference type="EMBL" id="SSW67112.1"/>
    </source>
</evidence>
<dbReference type="Gene3D" id="3.90.550.10">
    <property type="entry name" value="Spore Coat Polysaccharide Biosynthesis Protein SpsA, Chain A"/>
    <property type="match status" value="1"/>
</dbReference>
<gene>
    <name evidence="5" type="ORF">AVE30378_02455</name>
</gene>
<dbReference type="PANTHER" id="PTHR43179">
    <property type="entry name" value="RHAMNOSYLTRANSFERASE WBBL"/>
    <property type="match status" value="1"/>
</dbReference>
<evidence type="ECO:0000256" key="3">
    <source>
        <dbReference type="ARBA" id="ARBA00022679"/>
    </source>
</evidence>
<dbReference type="AlphaFoldDB" id="A0A446CGW7"/>
<organism evidence="5 6">
    <name type="scientific">Achromobacter veterisilvae</name>
    <dbReference type="NCBI Taxonomy" id="2069367"/>
    <lineage>
        <taxon>Bacteria</taxon>
        <taxon>Pseudomonadati</taxon>
        <taxon>Pseudomonadota</taxon>
        <taxon>Betaproteobacteria</taxon>
        <taxon>Burkholderiales</taxon>
        <taxon>Alcaligenaceae</taxon>
        <taxon>Achromobacter</taxon>
    </lineage>
</organism>
<dbReference type="PANTHER" id="PTHR43179:SF12">
    <property type="entry name" value="GALACTOFURANOSYLTRANSFERASE GLFT2"/>
    <property type="match status" value="1"/>
</dbReference>
<feature type="domain" description="Glycosyltransferase 2-like" evidence="4">
    <location>
        <begin position="11"/>
        <end position="162"/>
    </location>
</feature>
<reference evidence="5 6" key="1">
    <citation type="submission" date="2018-07" db="EMBL/GenBank/DDBJ databases">
        <authorList>
            <person name="Peeters C."/>
        </authorList>
    </citation>
    <scope>NUCLEOTIDE SEQUENCE [LARGE SCALE GENOMIC DNA]</scope>
    <source>
        <strain evidence="5 6">LMG 30378</strain>
    </source>
</reference>
<dbReference type="Proteomes" id="UP000289465">
    <property type="component" value="Unassembled WGS sequence"/>
</dbReference>
<comment type="similarity">
    <text evidence="1">Belongs to the glycosyltransferase 2 family.</text>
</comment>
<keyword evidence="2" id="KW-0328">Glycosyltransferase</keyword>
<dbReference type="EMBL" id="UFQC01000011">
    <property type="protein sequence ID" value="SSW67112.1"/>
    <property type="molecule type" value="Genomic_DNA"/>
</dbReference>
<dbReference type="Pfam" id="PF00535">
    <property type="entry name" value="Glycos_transf_2"/>
    <property type="match status" value="1"/>
</dbReference>
<proteinExistence type="inferred from homology"/>
<keyword evidence="3" id="KW-0808">Transferase</keyword>
<protein>
    <recommendedName>
        <fullName evidence="4">Glycosyltransferase 2-like domain-containing protein</fullName>
    </recommendedName>
</protein>
<dbReference type="OrthoDB" id="9787979at2"/>
<dbReference type="GO" id="GO:0016757">
    <property type="term" value="F:glycosyltransferase activity"/>
    <property type="evidence" value="ECO:0007669"/>
    <property type="project" value="UniProtKB-KW"/>
</dbReference>
<accession>A0A446CGW7</accession>
<dbReference type="InterPro" id="IPR001173">
    <property type="entry name" value="Glyco_trans_2-like"/>
</dbReference>
<dbReference type="InterPro" id="IPR029044">
    <property type="entry name" value="Nucleotide-diphossugar_trans"/>
</dbReference>
<dbReference type="SUPFAM" id="SSF53448">
    <property type="entry name" value="Nucleotide-diphospho-sugar transferases"/>
    <property type="match status" value="1"/>
</dbReference>
<sequence>MTGPPPPPRASIVVLTHNRRGEVLRTLRRLAALPGDHPILVVDNGCTDDTALRVQREFPGVLLIRAGANLGAAGRNLGVQRVVSPYVAFCDDDTWWVPGALERAADILDAHPDIAVLNARISVGGDERADPACEAMARSPLPFIAGVGPELMGFMAGACIMRVDAFLRAGGYWKPFFIGGEEALLALDIVAQGGRIAYAPELRLHHWPSLARDRSLRSRMLARNALWTAWLRLPAWMAIGHSLSTLRRVPGCRARVRACRDALAGWRLIREHRRPLDSALCEKLRIVWSAAADG</sequence>